<name>A0A224Y6N1_9ACAR</name>
<evidence type="ECO:0000256" key="1">
    <source>
        <dbReference type="SAM" id="SignalP"/>
    </source>
</evidence>
<proteinExistence type="predicted"/>
<dbReference type="AlphaFoldDB" id="A0A224Y6N1"/>
<dbReference type="EMBL" id="GFPF01000023">
    <property type="protein sequence ID" value="MAA11169.1"/>
    <property type="molecule type" value="Transcribed_RNA"/>
</dbReference>
<protein>
    <submittedName>
        <fullName evidence="2">18.3 kDa family</fullName>
    </submittedName>
</protein>
<accession>A0A224Y6N1</accession>
<reference evidence="2" key="1">
    <citation type="journal article" date="2017" name="Parasit. Vectors">
        <title>Sialotranscriptomics of Rhipicephalus zambeziensis reveals intricate expression profiles of secretory proteins and suggests tight temporal transcriptional regulation during blood-feeding.</title>
        <authorList>
            <person name="de Castro M.H."/>
            <person name="de Klerk D."/>
            <person name="Pienaar R."/>
            <person name="Rees D.J.G."/>
            <person name="Mans B.J."/>
        </authorList>
    </citation>
    <scope>NUCLEOTIDE SEQUENCE</scope>
    <source>
        <tissue evidence="2">Salivary glands</tissue>
    </source>
</reference>
<evidence type="ECO:0000313" key="2">
    <source>
        <dbReference type="EMBL" id="MAA11169.1"/>
    </source>
</evidence>
<feature type="signal peptide" evidence="1">
    <location>
        <begin position="1"/>
        <end position="19"/>
    </location>
</feature>
<sequence>MSPLGPTAILIGSLAGTLAVVWHSTSDYTSNYGSFRIAAWPKLYCYRMTYVPGHGLEYRYHPEGTPCWLTLIPNRVGYCNQGICRANNTSGVPSCTDLYNGEGYPTKCNSTMCNGMLCINLFTKPRRAIAGMCKRGMCVSLYELSFEEQRLVHPHQLHRCPEKEHSGRNVLSSCYHYCQIHGAWYHGYYSSNRSSSCNLGVPRPNRRLGWCCQGRCIEMPHCYAS</sequence>
<keyword evidence="1" id="KW-0732">Signal</keyword>
<organism evidence="2">
    <name type="scientific">Rhipicephalus zambeziensis</name>
    <dbReference type="NCBI Taxonomy" id="60191"/>
    <lineage>
        <taxon>Eukaryota</taxon>
        <taxon>Metazoa</taxon>
        <taxon>Ecdysozoa</taxon>
        <taxon>Arthropoda</taxon>
        <taxon>Chelicerata</taxon>
        <taxon>Arachnida</taxon>
        <taxon>Acari</taxon>
        <taxon>Parasitiformes</taxon>
        <taxon>Ixodida</taxon>
        <taxon>Ixodoidea</taxon>
        <taxon>Ixodidae</taxon>
        <taxon>Rhipicephalinae</taxon>
        <taxon>Rhipicephalus</taxon>
        <taxon>Rhipicephalus</taxon>
    </lineage>
</organism>
<feature type="chain" id="PRO_5013279535" evidence="1">
    <location>
        <begin position="20"/>
        <end position="225"/>
    </location>
</feature>